<organism evidence="1 2">
    <name type="scientific">Leptolyngbya boryana NIES-2135</name>
    <dbReference type="NCBI Taxonomy" id="1973484"/>
    <lineage>
        <taxon>Bacteria</taxon>
        <taxon>Bacillati</taxon>
        <taxon>Cyanobacteriota</taxon>
        <taxon>Cyanophyceae</taxon>
        <taxon>Leptolyngbyales</taxon>
        <taxon>Leptolyngbyaceae</taxon>
        <taxon>Leptolyngbya group</taxon>
        <taxon>Leptolyngbya</taxon>
    </lineage>
</organism>
<evidence type="ECO:0000313" key="2">
    <source>
        <dbReference type="Proteomes" id="UP000217895"/>
    </source>
</evidence>
<dbReference type="Proteomes" id="UP000217895">
    <property type="component" value="Chromosome"/>
</dbReference>
<proteinExistence type="predicted"/>
<name>A0A1Z4JP35_LEPBY</name>
<dbReference type="AlphaFoldDB" id="A0A1Z4JP35"/>
<accession>A0A1Z4JP35</accession>
<dbReference type="EMBL" id="AP018203">
    <property type="protein sequence ID" value="BAY58474.1"/>
    <property type="molecule type" value="Genomic_DNA"/>
</dbReference>
<reference evidence="1 2" key="1">
    <citation type="submission" date="2017-06" db="EMBL/GenBank/DDBJ databases">
        <title>Genome sequencing of cyanobaciteial culture collection at National Institute for Environmental Studies (NIES).</title>
        <authorList>
            <person name="Hirose Y."/>
            <person name="Shimura Y."/>
            <person name="Fujisawa T."/>
            <person name="Nakamura Y."/>
            <person name="Kawachi M."/>
        </authorList>
    </citation>
    <scope>NUCLEOTIDE SEQUENCE [LARGE SCALE GENOMIC DNA]</scope>
    <source>
        <strain evidence="1 2">NIES-2135</strain>
    </source>
</reference>
<sequence>MTTKQQQLLDLQISIAREECQKQLRELVKDAVVEPVENGFVVHNYRDRKKGKPKDAWIPSAQTLISQDFWVCHPFPENLYQFVGEWLKEN</sequence>
<protein>
    <submittedName>
        <fullName evidence="1">Uncharacterized protein</fullName>
    </submittedName>
</protein>
<evidence type="ECO:0000313" key="1">
    <source>
        <dbReference type="EMBL" id="BAY58474.1"/>
    </source>
</evidence>
<keyword evidence="2" id="KW-1185">Reference proteome</keyword>
<gene>
    <name evidence="1" type="ORF">NIES2135_53470</name>
</gene>